<name>A0ABS4H4A0_9BACL</name>
<dbReference type="CDD" id="cd00657">
    <property type="entry name" value="Ferritin_like"/>
    <property type="match status" value="1"/>
</dbReference>
<dbReference type="InterPro" id="IPR009078">
    <property type="entry name" value="Ferritin-like_SF"/>
</dbReference>
<dbReference type="Proteomes" id="UP001519273">
    <property type="component" value="Unassembled WGS sequence"/>
</dbReference>
<keyword evidence="2" id="KW-1185">Reference proteome</keyword>
<organism evidence="1 2">
    <name type="scientific">Paenibacillus sediminis</name>
    <dbReference type="NCBI Taxonomy" id="664909"/>
    <lineage>
        <taxon>Bacteria</taxon>
        <taxon>Bacillati</taxon>
        <taxon>Bacillota</taxon>
        <taxon>Bacilli</taxon>
        <taxon>Bacillales</taxon>
        <taxon>Paenibacillaceae</taxon>
        <taxon>Paenibacillus</taxon>
    </lineage>
</organism>
<comment type="caution">
    <text evidence="1">The sequence shown here is derived from an EMBL/GenBank/DDBJ whole genome shotgun (WGS) entry which is preliminary data.</text>
</comment>
<dbReference type="EMBL" id="JAGGKP010000005">
    <property type="protein sequence ID" value="MBP1937363.1"/>
    <property type="molecule type" value="Genomic_DNA"/>
</dbReference>
<proteinExistence type="predicted"/>
<protein>
    <submittedName>
        <fullName evidence="1">Rubrerythrin</fullName>
    </submittedName>
</protein>
<evidence type="ECO:0000313" key="2">
    <source>
        <dbReference type="Proteomes" id="UP001519273"/>
    </source>
</evidence>
<dbReference type="RefSeq" id="WP_209849675.1">
    <property type="nucleotide sequence ID" value="NZ_CBCRVE010000005.1"/>
</dbReference>
<dbReference type="Gene3D" id="1.20.1260.10">
    <property type="match status" value="1"/>
</dbReference>
<dbReference type="InterPro" id="IPR012347">
    <property type="entry name" value="Ferritin-like"/>
</dbReference>
<dbReference type="SUPFAM" id="SSF47240">
    <property type="entry name" value="Ferritin-like"/>
    <property type="match status" value="1"/>
</dbReference>
<evidence type="ECO:0000313" key="1">
    <source>
        <dbReference type="EMBL" id="MBP1937363.1"/>
    </source>
</evidence>
<accession>A0ABS4H4A0</accession>
<reference evidence="1 2" key="1">
    <citation type="submission" date="2021-03" db="EMBL/GenBank/DDBJ databases">
        <title>Genomic Encyclopedia of Type Strains, Phase IV (KMG-IV): sequencing the most valuable type-strain genomes for metagenomic binning, comparative biology and taxonomic classification.</title>
        <authorList>
            <person name="Goeker M."/>
        </authorList>
    </citation>
    <scope>NUCLEOTIDE SEQUENCE [LARGE SCALE GENOMIC DNA]</scope>
    <source>
        <strain evidence="1 2">DSM 23491</strain>
    </source>
</reference>
<gene>
    <name evidence="1" type="ORF">J2Z20_002258</name>
</gene>
<sequence length="164" mass="19286">MYKPPMYSPVLINRNINDNVKRFGYTQEPISIPELQNVIQAKYGAIRFYGRLEQLAPADHKTYIENIRVDEQKEHLPNFTKLYYYLTGCYPVFNSVELPQNYVSGLKAAIQLELTYVKIYNRIQRSTYDPEVRRIFYDATVDEMVHASWLTFLYSNVLLEKGAI</sequence>